<feature type="binding site" evidence="5">
    <location>
        <position position="142"/>
    </location>
    <ligand>
        <name>S-adenosyl-L-methionine</name>
        <dbReference type="ChEBI" id="CHEBI:59789"/>
    </ligand>
</feature>
<keyword evidence="10" id="KW-1185">Reference proteome</keyword>
<dbReference type="STRING" id="81857.IV38_GL000186"/>
<comment type="catalytic activity">
    <reaction evidence="4 5">
        <text>L-glutaminyl-[peptide chain release factor] + S-adenosyl-L-methionine = N(5)-methyl-L-glutaminyl-[peptide chain release factor] + S-adenosyl-L-homocysteine + H(+)</text>
        <dbReference type="Rhea" id="RHEA:42896"/>
        <dbReference type="Rhea" id="RHEA-COMP:10271"/>
        <dbReference type="Rhea" id="RHEA-COMP:10272"/>
        <dbReference type="ChEBI" id="CHEBI:15378"/>
        <dbReference type="ChEBI" id="CHEBI:30011"/>
        <dbReference type="ChEBI" id="CHEBI:57856"/>
        <dbReference type="ChEBI" id="CHEBI:59789"/>
        <dbReference type="ChEBI" id="CHEBI:61891"/>
        <dbReference type="EC" id="2.1.1.297"/>
    </reaction>
</comment>
<organism evidence="8 11">
    <name type="scientific">Lactobacillus selangorensis</name>
    <dbReference type="NCBI Taxonomy" id="81857"/>
    <lineage>
        <taxon>Bacteria</taxon>
        <taxon>Bacillati</taxon>
        <taxon>Bacillota</taxon>
        <taxon>Bacilli</taxon>
        <taxon>Lactobacillales</taxon>
        <taxon>Lactobacillaceae</taxon>
        <taxon>Lactobacillus</taxon>
    </lineage>
</organism>
<gene>
    <name evidence="5" type="primary">prmC</name>
    <name evidence="8" type="ORF">IV38_GL000186</name>
    <name evidence="9" type="ORF">IV40_GL000483</name>
</gene>
<feature type="binding site" evidence="5">
    <location>
        <begin position="119"/>
        <end position="123"/>
    </location>
    <ligand>
        <name>S-adenosyl-L-methionine</name>
        <dbReference type="ChEBI" id="CHEBI:59789"/>
    </ligand>
</feature>
<name>A0A0R2FL59_9LACO</name>
<dbReference type="GO" id="GO:0032259">
    <property type="term" value="P:methylation"/>
    <property type="evidence" value="ECO:0007669"/>
    <property type="project" value="UniProtKB-KW"/>
</dbReference>
<evidence type="ECO:0000256" key="2">
    <source>
        <dbReference type="ARBA" id="ARBA00022679"/>
    </source>
</evidence>
<keyword evidence="2 5" id="KW-0808">Transferase</keyword>
<accession>A0A0R2FL59</accession>
<evidence type="ECO:0000313" key="9">
    <source>
        <dbReference type="EMBL" id="KRN34167.1"/>
    </source>
</evidence>
<dbReference type="Proteomes" id="UP000051751">
    <property type="component" value="Unassembled WGS sequence"/>
</dbReference>
<comment type="function">
    <text evidence="5">Methylates the class 1 translation termination release factors RF1/PrfA and RF2/PrfB on the glutamine residue of the universally conserved GGQ motif.</text>
</comment>
<evidence type="ECO:0000313" key="11">
    <source>
        <dbReference type="Proteomes" id="UP000051751"/>
    </source>
</evidence>
<dbReference type="PATRIC" id="fig|81857.3.peg.192"/>
<comment type="caution">
    <text evidence="8">The sequence shown here is derived from an EMBL/GenBank/DDBJ whole genome shotgun (WGS) entry which is preliminary data.</text>
</comment>
<dbReference type="Proteomes" id="UP000051645">
    <property type="component" value="Unassembled WGS sequence"/>
</dbReference>
<dbReference type="Gene3D" id="3.40.50.150">
    <property type="entry name" value="Vaccinia Virus protein VP39"/>
    <property type="match status" value="1"/>
</dbReference>
<evidence type="ECO:0000313" key="10">
    <source>
        <dbReference type="Proteomes" id="UP000051645"/>
    </source>
</evidence>
<feature type="domain" description="Methyltransferase small" evidence="6">
    <location>
        <begin position="105"/>
        <end position="192"/>
    </location>
</feature>
<dbReference type="HAMAP" id="MF_02126">
    <property type="entry name" value="RF_methyltr_PrmC"/>
    <property type="match status" value="1"/>
</dbReference>
<dbReference type="CDD" id="cd02440">
    <property type="entry name" value="AdoMet_MTases"/>
    <property type="match status" value="1"/>
</dbReference>
<dbReference type="GO" id="GO:0003676">
    <property type="term" value="F:nucleic acid binding"/>
    <property type="evidence" value="ECO:0007669"/>
    <property type="project" value="InterPro"/>
</dbReference>
<dbReference type="AlphaFoldDB" id="A0A0R2FL59"/>
<comment type="similarity">
    <text evidence="5">Belongs to the protein N5-glutamine methyltransferase family. PrmC subfamily.</text>
</comment>
<dbReference type="InterPro" id="IPR019874">
    <property type="entry name" value="RF_methyltr_PrmC"/>
</dbReference>
<dbReference type="PROSITE" id="PS00092">
    <property type="entry name" value="N6_MTASE"/>
    <property type="match status" value="1"/>
</dbReference>
<dbReference type="InterPro" id="IPR029063">
    <property type="entry name" value="SAM-dependent_MTases_sf"/>
</dbReference>
<dbReference type="InterPro" id="IPR040758">
    <property type="entry name" value="PrmC_N"/>
</dbReference>
<comment type="caution">
    <text evidence="5">Lacks conserved residue(s) required for the propagation of feature annotation.</text>
</comment>
<feature type="binding site" evidence="5">
    <location>
        <begin position="184"/>
        <end position="187"/>
    </location>
    <ligand>
        <name>substrate</name>
    </ligand>
</feature>
<keyword evidence="1 5" id="KW-0489">Methyltransferase</keyword>
<dbReference type="Pfam" id="PF17827">
    <property type="entry name" value="PrmC_N"/>
    <property type="match status" value="1"/>
</dbReference>
<dbReference type="NCBIfam" id="TIGR03534">
    <property type="entry name" value="RF_mod_PrmC"/>
    <property type="match status" value="1"/>
</dbReference>
<sequence>MPKTYFQLLQDATQQLKTRGQETTAAAYLLTERLGWNQTQLLVHYQSAVPDAVAKQFAQDLAQFEQDVPAQYIIGRADFYGHSFQVTPATLIPRPETEELVEWALNTLPNQPLQAVDIGTGTGAIAVSLKLERPAWQLTATDLSASAVQVARANAAQLGAKITFKQGDLFAPLAGQQFDLIISNPPYIAASEKAVMDASVLKYEPQGALFAPEDGLQFYRRFAQQAQAYLRPHGWLFLEYGYHQQDSIAALFKQYFPALKLHFRRDIAGHPRMMAGQLAE</sequence>
<evidence type="ECO:0000259" key="7">
    <source>
        <dbReference type="Pfam" id="PF17827"/>
    </source>
</evidence>
<dbReference type="PANTHER" id="PTHR18895">
    <property type="entry name" value="HEMK METHYLTRANSFERASE"/>
    <property type="match status" value="1"/>
</dbReference>
<evidence type="ECO:0000256" key="3">
    <source>
        <dbReference type="ARBA" id="ARBA00022691"/>
    </source>
</evidence>
<dbReference type="EMBL" id="JQAZ01000001">
    <property type="protein sequence ID" value="KRN34167.1"/>
    <property type="molecule type" value="Genomic_DNA"/>
</dbReference>
<dbReference type="OrthoDB" id="9800643at2"/>
<dbReference type="EC" id="2.1.1.297" evidence="5"/>
<dbReference type="Pfam" id="PF05175">
    <property type="entry name" value="MTS"/>
    <property type="match status" value="1"/>
</dbReference>
<dbReference type="PANTHER" id="PTHR18895:SF74">
    <property type="entry name" value="MTRF1L RELEASE FACTOR GLUTAMINE METHYLTRANSFERASE"/>
    <property type="match status" value="1"/>
</dbReference>
<reference evidence="10 11" key="1">
    <citation type="journal article" date="2015" name="Genome Announc.">
        <title>Expanding the biotechnology potential of lactobacilli through comparative genomics of 213 strains and associated genera.</title>
        <authorList>
            <person name="Sun Z."/>
            <person name="Harris H.M."/>
            <person name="McCann A."/>
            <person name="Guo C."/>
            <person name="Argimon S."/>
            <person name="Zhang W."/>
            <person name="Yang X."/>
            <person name="Jeffery I.B."/>
            <person name="Cooney J.C."/>
            <person name="Kagawa T.F."/>
            <person name="Liu W."/>
            <person name="Song Y."/>
            <person name="Salvetti E."/>
            <person name="Wrobel A."/>
            <person name="Rasinkangas P."/>
            <person name="Parkhill J."/>
            <person name="Rea M.C."/>
            <person name="O'Sullivan O."/>
            <person name="Ritari J."/>
            <person name="Douillard F.P."/>
            <person name="Paul Ross R."/>
            <person name="Yang R."/>
            <person name="Briner A.E."/>
            <person name="Felis G.E."/>
            <person name="de Vos W.M."/>
            <person name="Barrangou R."/>
            <person name="Klaenhammer T.R."/>
            <person name="Caufield P.W."/>
            <person name="Cui Y."/>
            <person name="Zhang H."/>
            <person name="O'Toole P.W."/>
        </authorList>
    </citation>
    <scope>NUCLEOTIDE SEQUENCE [LARGE SCALE GENOMIC DNA]</scope>
    <source>
        <strain evidence="8 11">ATCC BAA-66</strain>
        <strain evidence="9 10">DSM 13344</strain>
    </source>
</reference>
<dbReference type="RefSeq" id="WP_057768758.1">
    <property type="nucleotide sequence ID" value="NZ_JQAT01000001.1"/>
</dbReference>
<dbReference type="EMBL" id="JQAT01000001">
    <property type="protein sequence ID" value="KRN29304.1"/>
    <property type="molecule type" value="Genomic_DNA"/>
</dbReference>
<dbReference type="InterPro" id="IPR004556">
    <property type="entry name" value="HemK-like"/>
</dbReference>
<dbReference type="GO" id="GO:0102559">
    <property type="term" value="F:peptide chain release factor N(5)-glutamine methyltransferase activity"/>
    <property type="evidence" value="ECO:0007669"/>
    <property type="project" value="UniProtKB-EC"/>
</dbReference>
<evidence type="ECO:0000256" key="1">
    <source>
        <dbReference type="ARBA" id="ARBA00022603"/>
    </source>
</evidence>
<dbReference type="InterPro" id="IPR002052">
    <property type="entry name" value="DNA_methylase_N6_adenine_CS"/>
</dbReference>
<evidence type="ECO:0000259" key="6">
    <source>
        <dbReference type="Pfam" id="PF05175"/>
    </source>
</evidence>
<dbReference type="InterPro" id="IPR050320">
    <property type="entry name" value="N5-glutamine_MTase"/>
</dbReference>
<dbReference type="Gene3D" id="1.10.8.10">
    <property type="entry name" value="DNA helicase RuvA subunit, C-terminal domain"/>
    <property type="match status" value="1"/>
</dbReference>
<feature type="binding site" evidence="5">
    <location>
        <position position="184"/>
    </location>
    <ligand>
        <name>S-adenosyl-L-methionine</name>
        <dbReference type="ChEBI" id="CHEBI:59789"/>
    </ligand>
</feature>
<dbReference type="FunFam" id="3.40.50.150:FF:000053">
    <property type="entry name" value="Release factor glutamine methyltransferase"/>
    <property type="match status" value="1"/>
</dbReference>
<evidence type="ECO:0000256" key="4">
    <source>
        <dbReference type="ARBA" id="ARBA00048391"/>
    </source>
</evidence>
<evidence type="ECO:0000256" key="5">
    <source>
        <dbReference type="HAMAP-Rule" id="MF_02126"/>
    </source>
</evidence>
<dbReference type="NCBIfam" id="TIGR00536">
    <property type="entry name" value="hemK_fam"/>
    <property type="match status" value="1"/>
</dbReference>
<feature type="domain" description="Release factor glutamine methyltransferase N-terminal" evidence="7">
    <location>
        <begin position="7"/>
        <end position="75"/>
    </location>
</feature>
<dbReference type="InterPro" id="IPR007848">
    <property type="entry name" value="Small_mtfrase_dom"/>
</dbReference>
<keyword evidence="3 5" id="KW-0949">S-adenosyl-L-methionine</keyword>
<evidence type="ECO:0000313" key="8">
    <source>
        <dbReference type="EMBL" id="KRN29304.1"/>
    </source>
</evidence>
<protein>
    <recommendedName>
        <fullName evidence="5">Release factor glutamine methyltransferase</fullName>
        <shortName evidence="5">RF MTase</shortName>
        <ecNumber evidence="5">2.1.1.297</ecNumber>
    </recommendedName>
    <alternativeName>
        <fullName evidence="5">N5-glutamine methyltransferase PrmC</fullName>
    </alternativeName>
    <alternativeName>
        <fullName evidence="5">Protein-(glutamine-N5) MTase PrmC</fullName>
    </alternativeName>
    <alternativeName>
        <fullName evidence="5">Protein-glutamine N-methyltransferase PrmC</fullName>
    </alternativeName>
</protein>
<proteinExistence type="inferred from homology"/>
<dbReference type="SUPFAM" id="SSF53335">
    <property type="entry name" value="S-adenosyl-L-methionine-dependent methyltransferases"/>
    <property type="match status" value="1"/>
</dbReference>